<name>A0AAX3DTS3_RHOPL</name>
<dbReference type="Proteomes" id="UP001163166">
    <property type="component" value="Chromosome"/>
</dbReference>
<reference evidence="1" key="1">
    <citation type="journal article" date="2022" name="Biol. Control">
        <title>In silico genomic analysis of Rhodopseudomonas palustris strains revealed potential biocontrol agents and crop yield enhancers.</title>
        <authorList>
            <person name="Surachat K."/>
            <person name="Kantachote D."/>
            <person name="Deachamag P."/>
            <person name="Wonglapsuwan M."/>
        </authorList>
    </citation>
    <scope>NUCLEOTIDE SEQUENCE</scope>
    <source>
        <strain evidence="1">TLS06</strain>
    </source>
</reference>
<evidence type="ECO:0000313" key="2">
    <source>
        <dbReference type="Proteomes" id="UP001163166"/>
    </source>
</evidence>
<accession>A0AAX3DTS3</accession>
<organism evidence="1 2">
    <name type="scientific">Rhodopseudomonas palustris</name>
    <dbReference type="NCBI Taxonomy" id="1076"/>
    <lineage>
        <taxon>Bacteria</taxon>
        <taxon>Pseudomonadati</taxon>
        <taxon>Pseudomonadota</taxon>
        <taxon>Alphaproteobacteria</taxon>
        <taxon>Hyphomicrobiales</taxon>
        <taxon>Nitrobacteraceae</taxon>
        <taxon>Rhodopseudomonas</taxon>
    </lineage>
</organism>
<protein>
    <submittedName>
        <fullName evidence="1">Uncharacterized protein</fullName>
    </submittedName>
</protein>
<dbReference type="AlphaFoldDB" id="A0AAX3DTS3"/>
<proteinExistence type="predicted"/>
<dbReference type="RefSeq" id="WP_264073846.1">
    <property type="nucleotide sequence ID" value="NZ_CP076676.1"/>
</dbReference>
<evidence type="ECO:0000313" key="1">
    <source>
        <dbReference type="EMBL" id="UYO38244.1"/>
    </source>
</evidence>
<gene>
    <name evidence="1" type="ORF">KQX62_16070</name>
</gene>
<dbReference type="EMBL" id="CP076676">
    <property type="protein sequence ID" value="UYO38244.1"/>
    <property type="molecule type" value="Genomic_DNA"/>
</dbReference>
<sequence>MITQDTPEFSSIFQEPRVQRRLQWLVDEAHSVDGHYDMAIKNIMRTLSNYFCIGQGSINSQGIKMTHRWMSQSAFEMLQKCSRQEWLKGTINEHRIPLRAIWDWIRSDPQITPLAVAQKFYNNPMIIVTKGEDQRLVQSGLQSSASSNRYSTAGIEVIFAPYKPIMKFKTGKTRLPEEDICRTDEPKQPNPSYTHSF</sequence>